<sequence>MADSDEAAAAESARPDASPPSSGSVPDESDEREDAAHAVVAQDPGSPGPTAEEEQQETHAPDAFDAPDAADASDAVPSSPGLTVPEVGAAAARRAELIEKMRSQRLTSLKPGPDGETHAVPVAQPGDEPLPGQEVIGVAIPPPTETEDVSRLARSGSLRVVPSSPTRTNAPAAARVTNDGTTPAASRGLFRKLKWRGNTGSTSEEGGSGGEETPAEESRPARSGSNPRTSAAAQAREDQERRQQLKAEADAEGHRRECANMLNMCKIALKTMIESTIGLAPPIHDSHRPLAQLLLVLEAVLRHGVRKRALAANRDVFALFDAADRGGLLAELAEPAAALGPDQVTLVSIVKQARSHPALRTNQGRGRFCLRQATQHKLISELVRTAADHPAVLHDAFEPWAFLRSEDAVVLAGLLMGLATLELDLECPAEQLDTDTDVLDLSLYFKDGNYLKPATAENPDEEDARFSEETFTALSDQNARLREHNRKLEQQLFSSNHEMAETKEQLVAAQAAADEARAKVTELQQELAERKELQAVEADISTERATYNVSREGLSQVLDATTQQMAKEQQLREEMERELVSWKQKRDELSDQVQGLEAKLAQRQEANDNLRKQLKDVKGLNLQMLSTVQELQDKAKEADEKTHAIQRKCDQYQGEIQGLTSKLGDGETARERLEKTLVQVTQRLKVRSGSY</sequence>
<evidence type="ECO:0000313" key="5">
    <source>
        <dbReference type="EMBL" id="EDQ86128.1"/>
    </source>
</evidence>
<feature type="coiled-coil region" evidence="2">
    <location>
        <begin position="471"/>
        <end position="533"/>
    </location>
</feature>
<evidence type="ECO:0000259" key="4">
    <source>
        <dbReference type="PROSITE" id="PS50826"/>
    </source>
</evidence>
<dbReference type="InterPro" id="IPR037213">
    <property type="entry name" value="Run_dom_sf"/>
</dbReference>
<evidence type="ECO:0000256" key="2">
    <source>
        <dbReference type="SAM" id="Coils"/>
    </source>
</evidence>
<gene>
    <name evidence="5" type="ORF">MONBRDRAFT_33955</name>
</gene>
<dbReference type="GeneID" id="5894354"/>
<dbReference type="SUPFAM" id="SSF140741">
    <property type="entry name" value="RUN domain-like"/>
    <property type="match status" value="1"/>
</dbReference>
<dbReference type="KEGG" id="mbr:MONBRDRAFT_33955"/>
<dbReference type="AlphaFoldDB" id="A9V8R2"/>
<dbReference type="InterPro" id="IPR004012">
    <property type="entry name" value="Run_dom"/>
</dbReference>
<feature type="compositionally biased region" description="Basic and acidic residues" evidence="3">
    <location>
        <begin position="235"/>
        <end position="254"/>
    </location>
</feature>
<name>A9V8R2_MONBE</name>
<feature type="domain" description="RUN" evidence="4">
    <location>
        <begin position="284"/>
        <end position="430"/>
    </location>
</feature>
<dbReference type="Proteomes" id="UP000001357">
    <property type="component" value="Unassembled WGS sequence"/>
</dbReference>
<proteinExistence type="predicted"/>
<feature type="region of interest" description="Disordered" evidence="3">
    <location>
        <begin position="1"/>
        <end position="88"/>
    </location>
</feature>
<dbReference type="PANTHER" id="PTHR45956">
    <property type="entry name" value="RUN AND FYVE DOMAIN-CONTAINING PROTEIN 2-LIKE PROTEIN"/>
    <property type="match status" value="1"/>
</dbReference>
<dbReference type="Pfam" id="PF02759">
    <property type="entry name" value="RUN"/>
    <property type="match status" value="1"/>
</dbReference>
<dbReference type="EMBL" id="CH991568">
    <property type="protein sequence ID" value="EDQ86128.1"/>
    <property type="molecule type" value="Genomic_DNA"/>
</dbReference>
<dbReference type="RefSeq" id="XP_001749053.1">
    <property type="nucleotide sequence ID" value="XM_001749001.1"/>
</dbReference>
<keyword evidence="6" id="KW-1185">Reference proteome</keyword>
<reference evidence="5 6" key="1">
    <citation type="journal article" date="2008" name="Nature">
        <title>The genome of the choanoflagellate Monosiga brevicollis and the origin of metazoans.</title>
        <authorList>
            <consortium name="JGI Sequencing"/>
            <person name="King N."/>
            <person name="Westbrook M.J."/>
            <person name="Young S.L."/>
            <person name="Kuo A."/>
            <person name="Abedin M."/>
            <person name="Chapman J."/>
            <person name="Fairclough S."/>
            <person name="Hellsten U."/>
            <person name="Isogai Y."/>
            <person name="Letunic I."/>
            <person name="Marr M."/>
            <person name="Pincus D."/>
            <person name="Putnam N."/>
            <person name="Rokas A."/>
            <person name="Wright K.J."/>
            <person name="Zuzow R."/>
            <person name="Dirks W."/>
            <person name="Good M."/>
            <person name="Goodstein D."/>
            <person name="Lemons D."/>
            <person name="Li W."/>
            <person name="Lyons J.B."/>
            <person name="Morris A."/>
            <person name="Nichols S."/>
            <person name="Richter D.J."/>
            <person name="Salamov A."/>
            <person name="Bork P."/>
            <person name="Lim W.A."/>
            <person name="Manning G."/>
            <person name="Miller W.T."/>
            <person name="McGinnis W."/>
            <person name="Shapiro H."/>
            <person name="Tjian R."/>
            <person name="Grigoriev I.V."/>
            <person name="Rokhsar D."/>
        </authorList>
    </citation>
    <scope>NUCLEOTIDE SEQUENCE [LARGE SCALE GENOMIC DNA]</scope>
    <source>
        <strain evidence="6">MX1 / ATCC 50154</strain>
    </source>
</reference>
<dbReference type="PANTHER" id="PTHR45956:SF6">
    <property type="entry name" value="RUN DOMAIN-CONTAINING PROTEIN"/>
    <property type="match status" value="1"/>
</dbReference>
<feature type="coiled-coil region" evidence="2">
    <location>
        <begin position="558"/>
        <end position="648"/>
    </location>
</feature>
<organism evidence="5 6">
    <name type="scientific">Monosiga brevicollis</name>
    <name type="common">Choanoflagellate</name>
    <dbReference type="NCBI Taxonomy" id="81824"/>
    <lineage>
        <taxon>Eukaryota</taxon>
        <taxon>Choanoflagellata</taxon>
        <taxon>Craspedida</taxon>
        <taxon>Salpingoecidae</taxon>
        <taxon>Monosiga</taxon>
    </lineage>
</organism>
<accession>A9V8R2</accession>
<dbReference type="OMA" id="EGHRREC"/>
<evidence type="ECO:0000256" key="3">
    <source>
        <dbReference type="SAM" id="MobiDB-lite"/>
    </source>
</evidence>
<dbReference type="PROSITE" id="PS50826">
    <property type="entry name" value="RUN"/>
    <property type="match status" value="1"/>
</dbReference>
<dbReference type="STRING" id="81824.A9V8R2"/>
<dbReference type="InParanoid" id="A9V8R2"/>
<dbReference type="Gene3D" id="1.20.58.900">
    <property type="match status" value="1"/>
</dbReference>
<evidence type="ECO:0000313" key="6">
    <source>
        <dbReference type="Proteomes" id="UP000001357"/>
    </source>
</evidence>
<dbReference type="SMART" id="SM00593">
    <property type="entry name" value="RUN"/>
    <property type="match status" value="1"/>
</dbReference>
<dbReference type="eggNOG" id="KOG4381">
    <property type="taxonomic scope" value="Eukaryota"/>
</dbReference>
<dbReference type="InterPro" id="IPR047335">
    <property type="entry name" value="RUFY1-3"/>
</dbReference>
<evidence type="ECO:0000256" key="1">
    <source>
        <dbReference type="ARBA" id="ARBA00023054"/>
    </source>
</evidence>
<protein>
    <recommendedName>
        <fullName evidence="4">RUN domain-containing protein</fullName>
    </recommendedName>
</protein>
<feature type="region of interest" description="Disordered" evidence="3">
    <location>
        <begin position="103"/>
        <end position="254"/>
    </location>
</feature>
<feature type="compositionally biased region" description="Low complexity" evidence="3">
    <location>
        <begin position="9"/>
        <end position="22"/>
    </location>
</feature>
<keyword evidence="1 2" id="KW-0175">Coiled coil</keyword>
<feature type="compositionally biased region" description="Low complexity" evidence="3">
    <location>
        <begin position="63"/>
        <end position="80"/>
    </location>
</feature>